<comment type="subcellular location">
    <subcellularLocation>
        <location evidence="1 4">Nucleus</location>
    </subcellularLocation>
</comment>
<dbReference type="GO" id="GO:0016592">
    <property type="term" value="C:mediator complex"/>
    <property type="evidence" value="ECO:0007669"/>
    <property type="project" value="InterPro"/>
</dbReference>
<dbReference type="AlphaFoldDB" id="G3BFG7"/>
<evidence type="ECO:0000313" key="7">
    <source>
        <dbReference type="Proteomes" id="UP000000707"/>
    </source>
</evidence>
<keyword evidence="4" id="KW-0804">Transcription</keyword>
<organism evidence="7">
    <name type="scientific">Candida tenuis (strain ATCC 10573 / BCRC 21748 / CBS 615 / JCM 9827 / NBRC 10315 / NRRL Y-1498 / VKM Y-70)</name>
    <name type="common">Yeast</name>
    <name type="synonym">Yamadazyma tenuis</name>
    <dbReference type="NCBI Taxonomy" id="590646"/>
    <lineage>
        <taxon>Eukaryota</taxon>
        <taxon>Fungi</taxon>
        <taxon>Dikarya</taxon>
        <taxon>Ascomycota</taxon>
        <taxon>Saccharomycotina</taxon>
        <taxon>Pichiomycetes</taxon>
        <taxon>Debaryomycetaceae</taxon>
        <taxon>Yamadazyma</taxon>
    </lineage>
</organism>
<gene>
    <name evidence="4" type="primary">MED11</name>
    <name evidence="6" type="ORF">CANTEDRAFT_96130</name>
</gene>
<dbReference type="eggNOG" id="ENOG502S3YW">
    <property type="taxonomic scope" value="Eukaryota"/>
</dbReference>
<keyword evidence="4" id="KW-0805">Transcription regulation</keyword>
<evidence type="ECO:0000256" key="5">
    <source>
        <dbReference type="SAM" id="MobiDB-lite"/>
    </source>
</evidence>
<dbReference type="Gene3D" id="1.10.287.3490">
    <property type="match status" value="1"/>
</dbReference>
<dbReference type="HOGENOM" id="CLU_121031_0_0_1"/>
<protein>
    <recommendedName>
        <fullName evidence="4">Mediator of RNA polymerase II transcription subunit 11</fullName>
    </recommendedName>
    <alternativeName>
        <fullName evidence="4">Mediator complex subunit 11</fullName>
    </alternativeName>
</protein>
<dbReference type="KEGG" id="cten:18250584"/>
<evidence type="ECO:0000256" key="1">
    <source>
        <dbReference type="ARBA" id="ARBA00004123"/>
    </source>
</evidence>
<name>G3BFG7_CANTC</name>
<reference evidence="6 7" key="1">
    <citation type="journal article" date="2011" name="Proc. Natl. Acad. Sci. U.S.A.">
        <title>Comparative genomics of xylose-fermenting fungi for enhanced biofuel production.</title>
        <authorList>
            <person name="Wohlbach D.J."/>
            <person name="Kuo A."/>
            <person name="Sato T.K."/>
            <person name="Potts K.M."/>
            <person name="Salamov A.A."/>
            <person name="LaButti K.M."/>
            <person name="Sun H."/>
            <person name="Clum A."/>
            <person name="Pangilinan J.L."/>
            <person name="Lindquist E.A."/>
            <person name="Lucas S."/>
            <person name="Lapidus A."/>
            <person name="Jin M."/>
            <person name="Gunawan C."/>
            <person name="Balan V."/>
            <person name="Dale B.E."/>
            <person name="Jeffries T.W."/>
            <person name="Zinkel R."/>
            <person name="Barry K.W."/>
            <person name="Grigoriev I.V."/>
            <person name="Gasch A.P."/>
        </authorList>
    </citation>
    <scope>NUCLEOTIDE SEQUENCE [LARGE SCALE GENOMIC DNA]</scope>
    <source>
        <strain evidence="7">ATCC 10573 / BCRC 21748 / CBS 615 / JCM 9827 / NBRC 10315 / NRRL Y-1498 / VKM Y-70</strain>
    </source>
</reference>
<dbReference type="GO" id="GO:0003712">
    <property type="term" value="F:transcription coregulator activity"/>
    <property type="evidence" value="ECO:0007669"/>
    <property type="project" value="InterPro"/>
</dbReference>
<keyword evidence="3 4" id="KW-0539">Nucleus</keyword>
<dbReference type="Proteomes" id="UP000000707">
    <property type="component" value="Unassembled WGS sequence"/>
</dbReference>
<evidence type="ECO:0000256" key="3">
    <source>
        <dbReference type="ARBA" id="ARBA00023242"/>
    </source>
</evidence>
<dbReference type="InterPro" id="IPR019404">
    <property type="entry name" value="Mediator_Med11"/>
</dbReference>
<feature type="compositionally biased region" description="Acidic residues" evidence="5">
    <location>
        <begin position="133"/>
        <end position="155"/>
    </location>
</feature>
<comment type="similarity">
    <text evidence="2 4">Belongs to the Mediator complex subunit 11 family.</text>
</comment>
<dbReference type="Pfam" id="PF10280">
    <property type="entry name" value="Med11"/>
    <property type="match status" value="1"/>
</dbReference>
<dbReference type="OrthoDB" id="5418434at2759"/>
<keyword evidence="4" id="KW-0010">Activator</keyword>
<dbReference type="EMBL" id="GL996528">
    <property type="protein sequence ID" value="EGV60688.1"/>
    <property type="molecule type" value="Genomic_DNA"/>
</dbReference>
<evidence type="ECO:0000256" key="4">
    <source>
        <dbReference type="RuleBase" id="RU364147"/>
    </source>
</evidence>
<feature type="region of interest" description="Disordered" evidence="5">
    <location>
        <begin position="117"/>
        <end position="194"/>
    </location>
</feature>
<dbReference type="GeneID" id="18250584"/>
<evidence type="ECO:0000256" key="2">
    <source>
        <dbReference type="ARBA" id="ARBA00008186"/>
    </source>
</evidence>
<dbReference type="GO" id="GO:0006357">
    <property type="term" value="P:regulation of transcription by RNA polymerase II"/>
    <property type="evidence" value="ECO:0007669"/>
    <property type="project" value="InterPro"/>
</dbReference>
<proteinExistence type="inferred from homology"/>
<dbReference type="STRING" id="590646.G3BFG7"/>
<comment type="function">
    <text evidence="4">Component of the Mediator complex, a coactivator involved in the regulated transcription of nearly all RNA polymerase II-dependent genes. Mediator functions as a bridge to convey information from gene-specific regulatory proteins to the basal RNA polymerase II transcription machinery. Mediator is recruited to promoters by direct interactions with regulatory proteins and serves as a scaffold for the assembly of a functional pre-initiation complex with RNA polymerase II and the general transcription factors.</text>
</comment>
<feature type="compositionally biased region" description="Basic and acidic residues" evidence="5">
    <location>
        <begin position="156"/>
        <end position="166"/>
    </location>
</feature>
<sequence>MSNGQFIQQRLDSLNDIDSSIVSLLGYMSDIFDRYSTPSNNSDDAKDTIETQTRLIYQTLSDIAINLRKEVKIMDDNTGVFDKNEDQVMILPIPVDQKNTALGKRRLNEEIDLLTHLIPQEPTEDQKFKPEPETVEEESVKEEPVEEEPVEEEPVKEEQPEEKNGVDDTDEPDPIVKPEADVETFGISDVEMEE</sequence>
<accession>G3BFG7</accession>
<evidence type="ECO:0000313" key="6">
    <source>
        <dbReference type="EMBL" id="EGV60688.1"/>
    </source>
</evidence>
<comment type="subunit">
    <text evidence="4">Component of the Mediator complex.</text>
</comment>
<dbReference type="RefSeq" id="XP_006689902.1">
    <property type="nucleotide sequence ID" value="XM_006689839.1"/>
</dbReference>
<keyword evidence="7" id="KW-1185">Reference proteome</keyword>